<feature type="compositionally biased region" description="Polar residues" evidence="1">
    <location>
        <begin position="1"/>
        <end position="10"/>
    </location>
</feature>
<accession>A0A2K9P5X3</accession>
<dbReference type="RefSeq" id="WP_306560013.1">
    <property type="nucleotide sequence ID" value="NZ_DBGCYT010000034.1"/>
</dbReference>
<organism evidence="2 3">
    <name type="scientific">Monoglobus pectinilyticus</name>
    <dbReference type="NCBI Taxonomy" id="1981510"/>
    <lineage>
        <taxon>Bacteria</taxon>
        <taxon>Bacillati</taxon>
        <taxon>Bacillota</taxon>
        <taxon>Clostridia</taxon>
        <taxon>Monoglobales</taxon>
        <taxon>Monoglobaceae</taxon>
        <taxon>Monoglobus</taxon>
    </lineage>
</organism>
<evidence type="ECO:0000313" key="2">
    <source>
        <dbReference type="EMBL" id="AUO20379.1"/>
    </source>
</evidence>
<protein>
    <submittedName>
        <fullName evidence="2">Uncharacterized protein</fullName>
    </submittedName>
</protein>
<proteinExistence type="predicted"/>
<dbReference type="AlphaFoldDB" id="A0A2K9P5X3"/>
<sequence>MLATHYNQGEINPPHSDPSPNPFGINARNEYYYMRDLLGI</sequence>
<evidence type="ECO:0000313" key="3">
    <source>
        <dbReference type="Proteomes" id="UP000235589"/>
    </source>
</evidence>
<reference evidence="2 3" key="1">
    <citation type="submission" date="2017-04" db="EMBL/GenBank/DDBJ databases">
        <title>Monoglobus pectinilyticus 14 draft genome.</title>
        <authorList>
            <person name="Kim C."/>
            <person name="Rosendale D.I."/>
            <person name="Kelly W.J."/>
            <person name="Tannock G.W."/>
            <person name="Patchett M.L."/>
            <person name="Jordens J.Z."/>
        </authorList>
    </citation>
    <scope>NUCLEOTIDE SEQUENCE [LARGE SCALE GENOMIC DNA]</scope>
    <source>
        <strain evidence="2 3">14</strain>
    </source>
</reference>
<dbReference type="EMBL" id="CP020991">
    <property type="protein sequence ID" value="AUO20379.1"/>
    <property type="molecule type" value="Genomic_DNA"/>
</dbReference>
<gene>
    <name evidence="2" type="ORF">B9O19_02239</name>
</gene>
<evidence type="ECO:0000256" key="1">
    <source>
        <dbReference type="SAM" id="MobiDB-lite"/>
    </source>
</evidence>
<keyword evidence="3" id="KW-1185">Reference proteome</keyword>
<dbReference type="Proteomes" id="UP000235589">
    <property type="component" value="Chromosome"/>
</dbReference>
<feature type="region of interest" description="Disordered" evidence="1">
    <location>
        <begin position="1"/>
        <end position="25"/>
    </location>
</feature>
<name>A0A2K9P5X3_9FIRM</name>
<dbReference type="KEGG" id="mpec:B9O19_02239"/>